<dbReference type="PROSITE" id="PS50850">
    <property type="entry name" value="MFS"/>
    <property type="match status" value="1"/>
</dbReference>
<feature type="transmembrane region" description="Helical" evidence="6">
    <location>
        <begin position="37"/>
        <end position="58"/>
    </location>
</feature>
<proteinExistence type="predicted"/>
<feature type="transmembrane region" description="Helical" evidence="6">
    <location>
        <begin position="242"/>
        <end position="262"/>
    </location>
</feature>
<dbReference type="InterPro" id="IPR053160">
    <property type="entry name" value="MFS_DHA3_Transporter"/>
</dbReference>
<evidence type="ECO:0000256" key="5">
    <source>
        <dbReference type="ARBA" id="ARBA00023136"/>
    </source>
</evidence>
<dbReference type="CDD" id="cd06174">
    <property type="entry name" value="MFS"/>
    <property type="match status" value="1"/>
</dbReference>
<feature type="transmembrane region" description="Helical" evidence="6">
    <location>
        <begin position="157"/>
        <end position="176"/>
    </location>
</feature>
<evidence type="ECO:0000256" key="2">
    <source>
        <dbReference type="ARBA" id="ARBA00022448"/>
    </source>
</evidence>
<protein>
    <submittedName>
        <fullName evidence="8">MFS transporter</fullName>
    </submittedName>
</protein>
<accession>A0AA97H2I8</accession>
<dbReference type="Pfam" id="PF07690">
    <property type="entry name" value="MFS_1"/>
    <property type="match status" value="1"/>
</dbReference>
<gene>
    <name evidence="8" type="ORF">PXC00_13980</name>
</gene>
<reference evidence="8" key="1">
    <citation type="submission" date="2023-09" db="EMBL/GenBank/DDBJ databases">
        <authorList>
            <person name="Zeng C."/>
        </authorList>
    </citation>
    <scope>NUCLEOTIDE SEQUENCE</scope>
    <source>
        <strain evidence="8">ZCY20-5</strain>
    </source>
</reference>
<dbReference type="AlphaFoldDB" id="A0AA97H2I8"/>
<evidence type="ECO:0000313" key="9">
    <source>
        <dbReference type="Proteomes" id="UP001300604"/>
    </source>
</evidence>
<feature type="transmembrane region" description="Helical" evidence="6">
    <location>
        <begin position="70"/>
        <end position="87"/>
    </location>
</feature>
<dbReference type="PANTHER" id="PTHR23530">
    <property type="entry name" value="TRANSPORT PROTEIN-RELATED"/>
    <property type="match status" value="1"/>
</dbReference>
<dbReference type="EMBL" id="CP135996">
    <property type="protein sequence ID" value="WOC32267.1"/>
    <property type="molecule type" value="Genomic_DNA"/>
</dbReference>
<dbReference type="KEGG" id="carl:PXC00_13980"/>
<feature type="transmembrane region" description="Helical" evidence="6">
    <location>
        <begin position="99"/>
        <end position="118"/>
    </location>
</feature>
<dbReference type="GO" id="GO:0022857">
    <property type="term" value="F:transmembrane transporter activity"/>
    <property type="evidence" value="ECO:0007669"/>
    <property type="project" value="InterPro"/>
</dbReference>
<dbReference type="InterPro" id="IPR020846">
    <property type="entry name" value="MFS_dom"/>
</dbReference>
<evidence type="ECO:0000256" key="3">
    <source>
        <dbReference type="ARBA" id="ARBA00022692"/>
    </source>
</evidence>
<keyword evidence="4 6" id="KW-1133">Transmembrane helix</keyword>
<keyword evidence="3 6" id="KW-0812">Transmembrane</keyword>
<keyword evidence="2" id="KW-0813">Transport</keyword>
<dbReference type="Proteomes" id="UP001300604">
    <property type="component" value="Chromosome"/>
</dbReference>
<keyword evidence="9" id="KW-1185">Reference proteome</keyword>
<reference evidence="8" key="2">
    <citation type="submission" date="2024-06" db="EMBL/GenBank/DDBJ databases">
        <title>Caproicibacterium argilliputei sp. nov, a novel caproic acid producing anaerobic bacterium isolated from pit mud.</title>
        <authorList>
            <person name="Xia S."/>
        </authorList>
    </citation>
    <scope>NUCLEOTIDE SEQUENCE</scope>
    <source>
        <strain evidence="8">ZCY20-5</strain>
    </source>
</reference>
<evidence type="ECO:0000313" key="8">
    <source>
        <dbReference type="EMBL" id="WOC32267.1"/>
    </source>
</evidence>
<evidence type="ECO:0000256" key="6">
    <source>
        <dbReference type="SAM" id="Phobius"/>
    </source>
</evidence>
<dbReference type="SUPFAM" id="SSF103473">
    <property type="entry name" value="MFS general substrate transporter"/>
    <property type="match status" value="1"/>
</dbReference>
<feature type="transmembrane region" description="Helical" evidence="6">
    <location>
        <begin position="269"/>
        <end position="287"/>
    </location>
</feature>
<sequence length="386" mass="41330">MKIKQNICIMYLLSLLQGMVFYAPVATLYRQAAGVSVLQMMALESISLVVSILLELPWGVAADRIGYRRTMILCCGLYFLSKIVFWRASGFAAFLAERLLLSVVFAGLSGVDVSVLYLSSGKEEAQKVFGIYQALGTAGLLTAAGVYAGFIREDYRLAGLLTVCSYGAAAILSFGLREVKPESGEKRETAADFKGEIKRLSANRPVLLFLLSVALLNETHQAVATFLNQIQYVKCGMTNAEIGWVYLAVTVLGLSAGFSARLTGRFGRVRFGAVLFALCAAACTVLAGTSSAAVSILAVAVLEIGFCLFQPLQTQLQNQAVQTENRATALSMHALLFDSTAVLTNLLFGKLAEAGIGFAMLLGVGLCAAGLVLFLRSSRQILSSYI</sequence>
<name>A0AA97H2I8_9FIRM</name>
<dbReference type="InterPro" id="IPR011701">
    <property type="entry name" value="MFS"/>
</dbReference>
<evidence type="ECO:0000259" key="7">
    <source>
        <dbReference type="PROSITE" id="PS50850"/>
    </source>
</evidence>
<dbReference type="RefSeq" id="WP_275845919.1">
    <property type="nucleotide sequence ID" value="NZ_CP135996.1"/>
</dbReference>
<feature type="transmembrane region" description="Helical" evidence="6">
    <location>
        <begin position="130"/>
        <end position="151"/>
    </location>
</feature>
<dbReference type="GO" id="GO:0005886">
    <property type="term" value="C:plasma membrane"/>
    <property type="evidence" value="ECO:0007669"/>
    <property type="project" value="UniProtKB-SubCell"/>
</dbReference>
<evidence type="ECO:0000256" key="4">
    <source>
        <dbReference type="ARBA" id="ARBA00022989"/>
    </source>
</evidence>
<organism evidence="8 9">
    <name type="scientific">Caproicibacterium argilliputei</name>
    <dbReference type="NCBI Taxonomy" id="3030016"/>
    <lineage>
        <taxon>Bacteria</taxon>
        <taxon>Bacillati</taxon>
        <taxon>Bacillota</taxon>
        <taxon>Clostridia</taxon>
        <taxon>Eubacteriales</taxon>
        <taxon>Oscillospiraceae</taxon>
        <taxon>Caproicibacterium</taxon>
    </lineage>
</organism>
<dbReference type="InterPro" id="IPR036259">
    <property type="entry name" value="MFS_trans_sf"/>
</dbReference>
<feature type="transmembrane region" description="Helical" evidence="6">
    <location>
        <begin position="206"/>
        <end position="230"/>
    </location>
</feature>
<dbReference type="Gene3D" id="1.20.1250.20">
    <property type="entry name" value="MFS general substrate transporter like domains"/>
    <property type="match status" value="1"/>
</dbReference>
<feature type="transmembrane region" description="Helical" evidence="6">
    <location>
        <begin position="354"/>
        <end position="375"/>
    </location>
</feature>
<dbReference type="PANTHER" id="PTHR23530:SF1">
    <property type="entry name" value="PERMEASE, MAJOR FACILITATOR SUPERFAMILY-RELATED"/>
    <property type="match status" value="1"/>
</dbReference>
<keyword evidence="5 6" id="KW-0472">Membrane</keyword>
<comment type="subcellular location">
    <subcellularLocation>
        <location evidence="1">Cell membrane</location>
        <topology evidence="1">Multi-pass membrane protein</topology>
    </subcellularLocation>
</comment>
<feature type="domain" description="Major facilitator superfamily (MFS) profile" evidence="7">
    <location>
        <begin position="3"/>
        <end position="380"/>
    </location>
</feature>
<feature type="transmembrane region" description="Helical" evidence="6">
    <location>
        <begin position="7"/>
        <end position="25"/>
    </location>
</feature>
<evidence type="ECO:0000256" key="1">
    <source>
        <dbReference type="ARBA" id="ARBA00004651"/>
    </source>
</evidence>